<organism evidence="1 2">
    <name type="scientific">Paraburkholderia phytofirmans (strain DSM 17436 / LMG 22146 / PsJN)</name>
    <name type="common">Burkholderia phytofirmans</name>
    <dbReference type="NCBI Taxonomy" id="398527"/>
    <lineage>
        <taxon>Bacteria</taxon>
        <taxon>Pseudomonadati</taxon>
        <taxon>Pseudomonadota</taxon>
        <taxon>Betaproteobacteria</taxon>
        <taxon>Burkholderiales</taxon>
        <taxon>Burkholderiaceae</taxon>
        <taxon>Paraburkholderia</taxon>
    </lineage>
</organism>
<dbReference type="eggNOG" id="ENOG5032UKY">
    <property type="taxonomic scope" value="Bacteria"/>
</dbReference>
<dbReference type="OrthoDB" id="8773450at2"/>
<dbReference type="Proteomes" id="UP000001739">
    <property type="component" value="Chromosome 1"/>
</dbReference>
<sequence length="167" mass="18800">MSDRQVLFVDYDGVLHRGGAYRTKRGIISSDPSRIRLFEYAEILAAILAPYPGLELVLSTSWVKALGFNRARDVLPVAELRAKVVGATYHSKFDDAQFWGGIGRGVQVLRYVNRHRLVHWLALDDMNDGFDDELGRLVRCDSDKGLGDPNVQEILKAALHTQFGEMR</sequence>
<evidence type="ECO:0000313" key="1">
    <source>
        <dbReference type="EMBL" id="ACD18251.1"/>
    </source>
</evidence>
<reference evidence="1 2" key="1">
    <citation type="journal article" date="2011" name="J. Bacteriol.">
        <title>Complete genome sequence of the plant growth-promoting endophyte Burkholderia phytofirmans strain PsJN.</title>
        <authorList>
            <person name="Weilharter A."/>
            <person name="Mitter B."/>
            <person name="Shin M.V."/>
            <person name="Chain P.S."/>
            <person name="Nowak J."/>
            <person name="Sessitsch A."/>
        </authorList>
    </citation>
    <scope>NUCLEOTIDE SEQUENCE [LARGE SCALE GENOMIC DNA]</scope>
    <source>
        <strain evidence="2">DSM 17436 / LMG 22146 / PsJN</strain>
    </source>
</reference>
<dbReference type="AlphaFoldDB" id="B2T7H0"/>
<protein>
    <submittedName>
        <fullName evidence="1">Uncharacterized protein</fullName>
    </submittedName>
</protein>
<gene>
    <name evidence="1" type="ordered locus">Bphyt_3864</name>
</gene>
<dbReference type="KEGG" id="bpy:Bphyt_3864"/>
<dbReference type="EMBL" id="CP001052">
    <property type="protein sequence ID" value="ACD18251.1"/>
    <property type="molecule type" value="Genomic_DNA"/>
</dbReference>
<dbReference type="Pfam" id="PF18143">
    <property type="entry name" value="HAD_SAK_2"/>
    <property type="match status" value="1"/>
</dbReference>
<evidence type="ECO:0000313" key="2">
    <source>
        <dbReference type="Proteomes" id="UP000001739"/>
    </source>
</evidence>
<dbReference type="HOGENOM" id="CLU_105444_1_1_4"/>
<proteinExistence type="predicted"/>
<dbReference type="STRING" id="398527.Bphyt_3864"/>
<accession>B2T7H0</accession>
<name>B2T7H0_PARPJ</name>